<keyword evidence="1" id="KW-1133">Transmembrane helix</keyword>
<evidence type="ECO:0000313" key="3">
    <source>
        <dbReference type="Proteomes" id="UP000307943"/>
    </source>
</evidence>
<comment type="caution">
    <text evidence="2">The sequence shown here is derived from an EMBL/GenBank/DDBJ whole genome shotgun (WGS) entry which is preliminary data.</text>
</comment>
<keyword evidence="3" id="KW-1185">Reference proteome</keyword>
<keyword evidence="1" id="KW-0812">Transmembrane</keyword>
<accession>A0A5C4TB14</accession>
<dbReference type="InterPro" id="IPR006311">
    <property type="entry name" value="TAT_signal"/>
</dbReference>
<dbReference type="InterPro" id="IPR027056">
    <property type="entry name" value="Gluconate_2DH_su3"/>
</dbReference>
<dbReference type="NCBIfam" id="TIGR01409">
    <property type="entry name" value="TAT_signal_seq"/>
    <property type="match status" value="1"/>
</dbReference>
<organism evidence="2 3">
    <name type="scientific">Paenibacillus hemerocallicola</name>
    <dbReference type="NCBI Taxonomy" id="1172614"/>
    <lineage>
        <taxon>Bacteria</taxon>
        <taxon>Bacillati</taxon>
        <taxon>Bacillota</taxon>
        <taxon>Bacilli</taxon>
        <taxon>Bacillales</taxon>
        <taxon>Paenibacillaceae</taxon>
        <taxon>Paenibacillus</taxon>
    </lineage>
</organism>
<protein>
    <submittedName>
        <fullName evidence="2">Twin-arginine translocation signal domain-containing protein</fullName>
    </submittedName>
</protein>
<keyword evidence="1" id="KW-0472">Membrane</keyword>
<dbReference type="AlphaFoldDB" id="A0A5C4TB14"/>
<dbReference type="Proteomes" id="UP000307943">
    <property type="component" value="Unassembled WGS sequence"/>
</dbReference>
<dbReference type="OrthoDB" id="8400810at2"/>
<dbReference type="Pfam" id="PF13618">
    <property type="entry name" value="Gluconate_2-dh3"/>
    <property type="match status" value="1"/>
</dbReference>
<dbReference type="EMBL" id="VDCQ01000017">
    <property type="protein sequence ID" value="TNJ65647.1"/>
    <property type="molecule type" value="Genomic_DNA"/>
</dbReference>
<dbReference type="RefSeq" id="WP_139602940.1">
    <property type="nucleotide sequence ID" value="NZ_VDCQ01000017.1"/>
</dbReference>
<proteinExistence type="predicted"/>
<sequence length="251" mass="27909">MTEQSEQRQSNSRRRFLKYSGAAIGGAVVTGVIAGCNIGGNKAGEPAPVEKQPPAANYNEAVMFFNQAQLQITEAAAERIFPKDELGPGATELGVAFYIDHQLAGQYGNNVREYRMGPFGHSEATQGDYQSIQRHELFTMGLQAMDDESNRKHQKGFTEITDEERDAILTSMQKGDITVVTGVTGKSFFNLLRSMTMEGVYCDPVYGGNKNMMGWKMRQYPGNQMSYTSIMEKDEFVVIEPRSLHDHFAAH</sequence>
<dbReference type="InterPro" id="IPR019546">
    <property type="entry name" value="TAT_signal_bac_arc"/>
</dbReference>
<evidence type="ECO:0000313" key="2">
    <source>
        <dbReference type="EMBL" id="TNJ65647.1"/>
    </source>
</evidence>
<evidence type="ECO:0000256" key="1">
    <source>
        <dbReference type="SAM" id="Phobius"/>
    </source>
</evidence>
<reference evidence="2 3" key="1">
    <citation type="submission" date="2019-05" db="EMBL/GenBank/DDBJ databases">
        <title>We sequenced the genome of Paenibacillus hemerocallicola KCTC 33185 for further insight into its adaptation and study the phylogeny of Paenibacillus.</title>
        <authorList>
            <person name="Narsing Rao M.P."/>
        </authorList>
    </citation>
    <scope>NUCLEOTIDE SEQUENCE [LARGE SCALE GENOMIC DNA]</scope>
    <source>
        <strain evidence="2 3">KCTC 33185</strain>
    </source>
</reference>
<name>A0A5C4TB14_9BACL</name>
<dbReference type="PROSITE" id="PS51318">
    <property type="entry name" value="TAT"/>
    <property type="match status" value="1"/>
</dbReference>
<feature type="transmembrane region" description="Helical" evidence="1">
    <location>
        <begin position="21"/>
        <end position="40"/>
    </location>
</feature>
<gene>
    <name evidence="2" type="ORF">FE784_14595</name>
</gene>